<dbReference type="Gene3D" id="3.30.470.20">
    <property type="entry name" value="ATP-grasp fold, B domain"/>
    <property type="match status" value="1"/>
</dbReference>
<evidence type="ECO:0000313" key="6">
    <source>
        <dbReference type="EMBL" id="SER40506.1"/>
    </source>
</evidence>
<dbReference type="AlphaFoldDB" id="A0A1H9NWZ7"/>
<dbReference type="PANTHER" id="PTHR43585">
    <property type="entry name" value="FUMIPYRROLE BIOSYNTHESIS PROTEIN C"/>
    <property type="match status" value="1"/>
</dbReference>
<dbReference type="RefSeq" id="WP_092775643.1">
    <property type="nucleotide sequence ID" value="NZ_FOGI01000003.1"/>
</dbReference>
<keyword evidence="7" id="KW-1185">Reference proteome</keyword>
<dbReference type="PROSITE" id="PS50975">
    <property type="entry name" value="ATP_GRASP"/>
    <property type="match status" value="1"/>
</dbReference>
<dbReference type="InterPro" id="IPR011761">
    <property type="entry name" value="ATP-grasp"/>
</dbReference>
<keyword evidence="2 4" id="KW-0547">Nucleotide-binding</keyword>
<dbReference type="PANTHER" id="PTHR43585:SF2">
    <property type="entry name" value="ATP-GRASP ENZYME FSQD"/>
    <property type="match status" value="1"/>
</dbReference>
<dbReference type="InterPro" id="IPR052032">
    <property type="entry name" value="ATP-dep_AA_Ligase"/>
</dbReference>
<keyword evidence="1" id="KW-0436">Ligase</keyword>
<proteinExistence type="predicted"/>
<organism evidence="6 7">
    <name type="scientific">Actinokineospora terrae</name>
    <dbReference type="NCBI Taxonomy" id="155974"/>
    <lineage>
        <taxon>Bacteria</taxon>
        <taxon>Bacillati</taxon>
        <taxon>Actinomycetota</taxon>
        <taxon>Actinomycetes</taxon>
        <taxon>Pseudonocardiales</taxon>
        <taxon>Pseudonocardiaceae</taxon>
        <taxon>Actinokineospora</taxon>
    </lineage>
</organism>
<dbReference type="Pfam" id="PF13535">
    <property type="entry name" value="ATP-grasp_4"/>
    <property type="match status" value="1"/>
</dbReference>
<evidence type="ECO:0000256" key="4">
    <source>
        <dbReference type="PROSITE-ProRule" id="PRU00409"/>
    </source>
</evidence>
<dbReference type="GO" id="GO:0046872">
    <property type="term" value="F:metal ion binding"/>
    <property type="evidence" value="ECO:0007669"/>
    <property type="project" value="InterPro"/>
</dbReference>
<evidence type="ECO:0000259" key="5">
    <source>
        <dbReference type="PROSITE" id="PS50975"/>
    </source>
</evidence>
<evidence type="ECO:0000256" key="2">
    <source>
        <dbReference type="ARBA" id="ARBA00022741"/>
    </source>
</evidence>
<dbReference type="GO" id="GO:0016874">
    <property type="term" value="F:ligase activity"/>
    <property type="evidence" value="ECO:0007669"/>
    <property type="project" value="UniProtKB-KW"/>
</dbReference>
<dbReference type="GO" id="GO:0005524">
    <property type="term" value="F:ATP binding"/>
    <property type="evidence" value="ECO:0007669"/>
    <property type="project" value="UniProtKB-UniRule"/>
</dbReference>
<evidence type="ECO:0000256" key="3">
    <source>
        <dbReference type="ARBA" id="ARBA00022840"/>
    </source>
</evidence>
<sequence length="439" mass="49878">MQDNGDEFYVDVALPGLEGFGEVEIRCGLLRKMGLRSLVLAAPESVQRYVDHADVVLACDDVYSTEVTAAVLEPYRGRLANWVTLNDKVWHMQLGVSDRLGISFPGRRGQLNCRIKPLLREVLSEVMPTGFVVLDRDELSRERVAELGEQLGYPFIVKPIWGSGGSYVEIIDGPEQGYDLISTVFTELAEDTGIHTFRTDDGREWDPRRQLLVEQFVTGRELSLEAFVQHGRLTSMLTQEKYFWDSDGAYRFETANLCPTPFLSESEHAVIHAAMQEAVTALGVDDTFVHIEFKWDGSAAHMIELNPRLGGGAVPQTLDNWFGVDTRQMRFQLLVGEALPEKFEGRDGFTLGVFVNAHESGTFRELEGLSWVHAQPEFSFEQKYLREGQHIPPRDGSKANRVNWLYCYDAFYDCHDVDQIDRLYAETRKRVQLRFAESH</sequence>
<evidence type="ECO:0000256" key="1">
    <source>
        <dbReference type="ARBA" id="ARBA00022598"/>
    </source>
</evidence>
<feature type="domain" description="ATP-grasp" evidence="5">
    <location>
        <begin position="117"/>
        <end position="335"/>
    </location>
</feature>
<reference evidence="7" key="1">
    <citation type="submission" date="2016-10" db="EMBL/GenBank/DDBJ databases">
        <authorList>
            <person name="Varghese N."/>
            <person name="Submissions S."/>
        </authorList>
    </citation>
    <scope>NUCLEOTIDE SEQUENCE [LARGE SCALE GENOMIC DNA]</scope>
    <source>
        <strain evidence="7">DSM 44260</strain>
    </source>
</reference>
<accession>A0A1H9NWZ7</accession>
<gene>
    <name evidence="6" type="ORF">SAMN04487818_103182</name>
</gene>
<protein>
    <submittedName>
        <fullName evidence="6">ATP-grasp domain-containing protein</fullName>
    </submittedName>
</protein>
<dbReference type="SUPFAM" id="SSF56059">
    <property type="entry name" value="Glutathione synthetase ATP-binding domain-like"/>
    <property type="match status" value="1"/>
</dbReference>
<evidence type="ECO:0000313" key="7">
    <source>
        <dbReference type="Proteomes" id="UP000199051"/>
    </source>
</evidence>
<keyword evidence="3 4" id="KW-0067">ATP-binding</keyword>
<dbReference type="STRING" id="155974.SAMN04487818_103182"/>
<dbReference type="EMBL" id="FOGI01000003">
    <property type="protein sequence ID" value="SER40506.1"/>
    <property type="molecule type" value="Genomic_DNA"/>
</dbReference>
<dbReference type="Proteomes" id="UP000199051">
    <property type="component" value="Unassembled WGS sequence"/>
</dbReference>
<name>A0A1H9NWZ7_9PSEU</name>